<dbReference type="InterPro" id="IPR009752">
    <property type="entry name" value="Phage_Mu_GpJ"/>
</dbReference>
<dbReference type="RefSeq" id="WP_176225140.1">
    <property type="nucleotide sequence ID" value="NZ_FXAM01000001.1"/>
</dbReference>
<evidence type="ECO:0000313" key="2">
    <source>
        <dbReference type="Proteomes" id="UP000192923"/>
    </source>
</evidence>
<dbReference type="AlphaFoldDB" id="A0A1Y6CUN6"/>
<keyword evidence="2" id="KW-1185">Reference proteome</keyword>
<name>A0A1Y6CUN6_9GAMM</name>
<proteinExistence type="predicted"/>
<organism evidence="1 2">
    <name type="scientific">Methylomagnum ishizawai</name>
    <dbReference type="NCBI Taxonomy" id="1760988"/>
    <lineage>
        <taxon>Bacteria</taxon>
        <taxon>Pseudomonadati</taxon>
        <taxon>Pseudomonadota</taxon>
        <taxon>Gammaproteobacteria</taxon>
        <taxon>Methylococcales</taxon>
        <taxon>Methylococcaceae</taxon>
        <taxon>Methylomagnum</taxon>
    </lineage>
</organism>
<dbReference type="EMBL" id="FXAM01000001">
    <property type="protein sequence ID" value="SMF94348.1"/>
    <property type="molecule type" value="Genomic_DNA"/>
</dbReference>
<dbReference type="Proteomes" id="UP000192923">
    <property type="component" value="Unassembled WGS sequence"/>
</dbReference>
<accession>A0A1Y6CUN6</accession>
<protein>
    <submittedName>
        <fullName evidence="1">Mu-like prophage protein gp36</fullName>
    </submittedName>
</protein>
<dbReference type="Pfam" id="PF07030">
    <property type="entry name" value="Phage_Mu_Gp36"/>
    <property type="match status" value="1"/>
</dbReference>
<evidence type="ECO:0000313" key="1">
    <source>
        <dbReference type="EMBL" id="SMF94348.1"/>
    </source>
</evidence>
<dbReference type="STRING" id="1760988.SAMN02949497_1659"/>
<sequence length="146" mass="15996">MLYATPADLDNKFGAKQILLLADRNRDGVIDVDAEGKTPVDLALETAARQINSRIGQRLPNPLTPEQAESLRDYACHLARYELYCDVTPDHVIKRRDDAIKELDMIARGTLQFGLAGGDQPATVPAESGIEMTARSGNGQWDRGGF</sequence>
<reference evidence="1 2" key="1">
    <citation type="submission" date="2016-12" db="EMBL/GenBank/DDBJ databases">
        <authorList>
            <person name="Song W.-J."/>
            <person name="Kurnit D.M."/>
        </authorList>
    </citation>
    <scope>NUCLEOTIDE SEQUENCE [LARGE SCALE GENOMIC DNA]</scope>
    <source>
        <strain evidence="1 2">175</strain>
    </source>
</reference>
<gene>
    <name evidence="1" type="ORF">SAMN02949497_1659</name>
</gene>